<feature type="transmembrane region" description="Helical" evidence="1">
    <location>
        <begin position="69"/>
        <end position="87"/>
    </location>
</feature>
<dbReference type="Proteomes" id="UP000252585">
    <property type="component" value="Unassembled WGS sequence"/>
</dbReference>
<keyword evidence="3" id="KW-1185">Reference proteome</keyword>
<sequence length="121" mass="13389">MGLTSILMVIFAITIITIIVLPFLLVRKHGKGASPYKGTYIIYGLLIIHWILYVSGFYVLLPISVSDLIFIPIWFVLCTLGAIYTVLEFKNNIAFAVQLAGFTFLSSVFAILLNGISKMLG</sequence>
<comment type="caution">
    <text evidence="2">The sequence shown here is derived from an EMBL/GenBank/DDBJ whole genome shotgun (WGS) entry which is preliminary data.</text>
</comment>
<keyword evidence="1" id="KW-0812">Transmembrane</keyword>
<dbReference type="OrthoDB" id="2882298at2"/>
<proteinExistence type="predicted"/>
<reference evidence="2 3" key="1">
    <citation type="submission" date="2018-07" db="EMBL/GenBank/DDBJ databases">
        <title>Genomic Encyclopedia of Type Strains, Phase IV (KMG-IV): sequencing the most valuable type-strain genomes for metagenomic binning, comparative biology and taxonomic classification.</title>
        <authorList>
            <person name="Goeker M."/>
        </authorList>
    </citation>
    <scope>NUCLEOTIDE SEQUENCE [LARGE SCALE GENOMIC DNA]</scope>
    <source>
        <strain evidence="2 3">DSM 27696</strain>
    </source>
</reference>
<dbReference type="AlphaFoldDB" id="A0A368XA83"/>
<feature type="transmembrane region" description="Helical" evidence="1">
    <location>
        <begin position="94"/>
        <end position="116"/>
    </location>
</feature>
<accession>A0A368XA83</accession>
<protein>
    <submittedName>
        <fullName evidence="2">Uncharacterized protein</fullName>
    </submittedName>
</protein>
<keyword evidence="1" id="KW-0472">Membrane</keyword>
<gene>
    <name evidence="2" type="ORF">DFR57_11543</name>
</gene>
<evidence type="ECO:0000313" key="3">
    <source>
        <dbReference type="Proteomes" id="UP000252585"/>
    </source>
</evidence>
<feature type="transmembrane region" description="Helical" evidence="1">
    <location>
        <begin position="6"/>
        <end position="26"/>
    </location>
</feature>
<keyword evidence="1" id="KW-1133">Transmembrane helix</keyword>
<feature type="transmembrane region" description="Helical" evidence="1">
    <location>
        <begin position="38"/>
        <end position="63"/>
    </location>
</feature>
<dbReference type="EMBL" id="QPJJ01000015">
    <property type="protein sequence ID" value="RCW63918.1"/>
    <property type="molecule type" value="Genomic_DNA"/>
</dbReference>
<dbReference type="RefSeq" id="WP_114354052.1">
    <property type="nucleotide sequence ID" value="NZ_QPJJ01000015.1"/>
</dbReference>
<name>A0A368XA83_9BACI</name>
<organism evidence="2 3">
    <name type="scientific">Saliterribacillus persicus</name>
    <dbReference type="NCBI Taxonomy" id="930114"/>
    <lineage>
        <taxon>Bacteria</taxon>
        <taxon>Bacillati</taxon>
        <taxon>Bacillota</taxon>
        <taxon>Bacilli</taxon>
        <taxon>Bacillales</taxon>
        <taxon>Bacillaceae</taxon>
        <taxon>Saliterribacillus</taxon>
    </lineage>
</organism>
<evidence type="ECO:0000313" key="2">
    <source>
        <dbReference type="EMBL" id="RCW63918.1"/>
    </source>
</evidence>
<evidence type="ECO:0000256" key="1">
    <source>
        <dbReference type="SAM" id="Phobius"/>
    </source>
</evidence>